<feature type="binding site" evidence="1">
    <location>
        <position position="99"/>
    </location>
    <ligand>
        <name>S-adenosyl-L-methionine</name>
        <dbReference type="ChEBI" id="CHEBI:59789"/>
    </ligand>
</feature>
<dbReference type="Pfam" id="PF04378">
    <property type="entry name" value="RsmJ"/>
    <property type="match status" value="1"/>
</dbReference>
<comment type="catalytic activity">
    <reaction evidence="1">
        <text>adenosine(2030) in 23S rRNA + S-adenosyl-L-methionine = N(6)-methyladenosine(2030) in 23S rRNA + S-adenosyl-L-homocysteine + H(+)</text>
        <dbReference type="Rhea" id="RHEA:43736"/>
        <dbReference type="Rhea" id="RHEA-COMP:10668"/>
        <dbReference type="Rhea" id="RHEA-COMP:10669"/>
        <dbReference type="ChEBI" id="CHEBI:15378"/>
        <dbReference type="ChEBI" id="CHEBI:57856"/>
        <dbReference type="ChEBI" id="CHEBI:59789"/>
        <dbReference type="ChEBI" id="CHEBI:74411"/>
        <dbReference type="ChEBI" id="CHEBI:74449"/>
        <dbReference type="EC" id="2.1.1.266"/>
    </reaction>
</comment>
<keyword evidence="3" id="KW-1185">Reference proteome</keyword>
<dbReference type="InterPro" id="IPR007473">
    <property type="entry name" value="RlmJ"/>
</dbReference>
<evidence type="ECO:0000313" key="2">
    <source>
        <dbReference type="EMBL" id="UVW36030.1"/>
    </source>
</evidence>
<keyword evidence="1" id="KW-0698">rRNA processing</keyword>
<keyword evidence="1" id="KW-0808">Transferase</keyword>
<keyword evidence="1" id="KW-0949">S-adenosyl-L-methionine</keyword>
<keyword evidence="1" id="KW-0489">Methyltransferase</keyword>
<keyword evidence="1" id="KW-0694">RNA-binding</keyword>
<evidence type="ECO:0000256" key="1">
    <source>
        <dbReference type="HAMAP-Rule" id="MF_00934"/>
    </source>
</evidence>
<dbReference type="InterPro" id="IPR029063">
    <property type="entry name" value="SAM-dependent_MTases_sf"/>
</dbReference>
<feature type="binding site" evidence="1">
    <location>
        <begin position="142"/>
        <end position="143"/>
    </location>
    <ligand>
        <name>S-adenosyl-L-methionine</name>
        <dbReference type="ChEBI" id="CHEBI:59789"/>
    </ligand>
</feature>
<organism evidence="2 3">
    <name type="scientific">SAR92 clade bacterium H455</name>
    <dbReference type="NCBI Taxonomy" id="2974818"/>
    <lineage>
        <taxon>Bacteria</taxon>
        <taxon>Pseudomonadati</taxon>
        <taxon>Pseudomonadota</taxon>
        <taxon>Gammaproteobacteria</taxon>
        <taxon>Cellvibrionales</taxon>
        <taxon>Porticoccaceae</taxon>
        <taxon>SAR92 clade</taxon>
    </lineage>
</organism>
<feature type="binding site" evidence="1">
    <location>
        <position position="117"/>
    </location>
    <ligand>
        <name>S-adenosyl-L-methionine</name>
        <dbReference type="ChEBI" id="CHEBI:59789"/>
    </ligand>
</feature>
<accession>A0ABY5TRQ3</accession>
<dbReference type="EC" id="2.1.1.266" evidence="1"/>
<comment type="function">
    <text evidence="1">Specifically methylates the adenine in position 2030 of 23S rRNA.</text>
</comment>
<name>A0ABY5TRQ3_9GAMM</name>
<sequence>MLSYRHSFHSGNHADVLKHAVQSLILQSLKVKDKAFVYIDTHAGAGCYDLQSKEMDKTGEYLEGIKRLWDADLPATMQAYVNVLKTLNADGELRHYPGSPLLAKELCRPQDRLLLSELHPADFELLQALSAKDRRVQSYKVDGFAQLKGALPPLERRGMVLIDPPYELDHEYADVVKAVVDGIKRWATGTFAIWYPVVHSDDVDFLQRKLTNAGLPGTLQIELNVLKENNRFGMTGSGMIVVNPPWLLEQQMSELLPWLVDNLRQSPEANFKLRWLSPPR</sequence>
<feature type="binding site" evidence="1">
    <location>
        <position position="42"/>
    </location>
    <ligand>
        <name>S-adenosyl-L-methionine</name>
        <dbReference type="ChEBI" id="CHEBI:59789"/>
    </ligand>
</feature>
<comment type="subunit">
    <text evidence="1">Monomer.</text>
</comment>
<evidence type="ECO:0000313" key="3">
    <source>
        <dbReference type="Proteomes" id="UP001059934"/>
    </source>
</evidence>
<dbReference type="HAMAP" id="MF_00934">
    <property type="entry name" value="23SrRNA_methyltr_J"/>
    <property type="match status" value="1"/>
</dbReference>
<dbReference type="PANTHER" id="PTHR37426:SF1">
    <property type="entry name" value="RIBOSOMAL RNA LARGE SUBUNIT METHYLTRANSFERASE J"/>
    <property type="match status" value="1"/>
</dbReference>
<feature type="binding site" evidence="1">
    <location>
        <position position="163"/>
    </location>
    <ligand>
        <name>S-adenosyl-L-methionine</name>
        <dbReference type="ChEBI" id="CHEBI:59789"/>
    </ligand>
</feature>
<dbReference type="EMBL" id="CP103416">
    <property type="protein sequence ID" value="UVW36030.1"/>
    <property type="molecule type" value="Genomic_DNA"/>
</dbReference>
<proteinExistence type="inferred from homology"/>
<dbReference type="Gene3D" id="3.40.50.150">
    <property type="entry name" value="Vaccinia Virus protein VP39"/>
    <property type="match status" value="1"/>
</dbReference>
<gene>
    <name evidence="1 2" type="primary">rlmJ</name>
    <name evidence="2" type="ORF">NYF23_05315</name>
</gene>
<protein>
    <recommendedName>
        <fullName evidence="1">Ribosomal RNA large subunit methyltransferase J</fullName>
        <ecNumber evidence="1">2.1.1.266</ecNumber>
    </recommendedName>
    <alternativeName>
        <fullName evidence="1">23S rRNA (adenine(2030)-N6)-methyltransferase</fullName>
    </alternativeName>
    <alternativeName>
        <fullName evidence="1">23S rRNA m6A2030 methyltransferase</fullName>
    </alternativeName>
</protein>
<feature type="site" description="Interaction with substrate rRNA" evidence="1">
    <location>
        <position position="4"/>
    </location>
</feature>
<feature type="active site" description="Proton acceptor" evidence="1">
    <location>
        <position position="163"/>
    </location>
</feature>
<reference evidence="2" key="1">
    <citation type="submission" date="2022-08" db="EMBL/GenBank/DDBJ databases">
        <title>Catabolic pathway analysis in culturable SAR92 clade bacteria reveals their overlooked roles in DMSP degradation in coastal seas.</title>
        <authorList>
            <person name="He X."/>
            <person name="Zhang X."/>
            <person name="Zhang Y."/>
        </authorList>
    </citation>
    <scope>NUCLEOTIDE SEQUENCE</scope>
    <source>
        <strain evidence="2">H455</strain>
    </source>
</reference>
<dbReference type="Proteomes" id="UP001059934">
    <property type="component" value="Chromosome"/>
</dbReference>
<dbReference type="SUPFAM" id="SSF53335">
    <property type="entry name" value="S-adenosyl-L-methionine-dependent methyltransferases"/>
    <property type="match status" value="1"/>
</dbReference>
<feature type="binding site" evidence="1">
    <location>
        <position position="19"/>
    </location>
    <ligand>
        <name>S-adenosyl-L-methionine</name>
        <dbReference type="ChEBI" id="CHEBI:59789"/>
    </ligand>
</feature>
<dbReference type="PANTHER" id="PTHR37426">
    <property type="entry name" value="RIBOSOMAL RNA LARGE SUBUNIT METHYLTRANSFERASE J"/>
    <property type="match status" value="1"/>
</dbReference>
<comment type="similarity">
    <text evidence="1">Belongs to the RlmJ family.</text>
</comment>